<gene>
    <name evidence="2" type="ORF">ACJMK2_036320</name>
</gene>
<dbReference type="Proteomes" id="UP001634394">
    <property type="component" value="Unassembled WGS sequence"/>
</dbReference>
<keyword evidence="3" id="KW-1185">Reference proteome</keyword>
<dbReference type="EMBL" id="JBJQND010000006">
    <property type="protein sequence ID" value="KAL3873172.1"/>
    <property type="molecule type" value="Genomic_DNA"/>
</dbReference>
<keyword evidence="1" id="KW-0472">Membrane</keyword>
<proteinExistence type="predicted"/>
<accession>A0ABD3WKB8</accession>
<keyword evidence="1" id="KW-1133">Transmembrane helix</keyword>
<feature type="transmembrane region" description="Helical" evidence="1">
    <location>
        <begin position="129"/>
        <end position="147"/>
    </location>
</feature>
<evidence type="ECO:0000256" key="1">
    <source>
        <dbReference type="SAM" id="Phobius"/>
    </source>
</evidence>
<name>A0ABD3WKB8_SINWO</name>
<reference evidence="2 3" key="1">
    <citation type="submission" date="2024-11" db="EMBL/GenBank/DDBJ databases">
        <title>Chromosome-level genome assembly of the freshwater bivalve Anodonta woodiana.</title>
        <authorList>
            <person name="Chen X."/>
        </authorList>
    </citation>
    <scope>NUCLEOTIDE SEQUENCE [LARGE SCALE GENOMIC DNA]</scope>
    <source>
        <strain evidence="2">MN2024</strain>
        <tissue evidence="2">Gills</tissue>
    </source>
</reference>
<sequence>MRMAKALTSRCIFLMKRFSPLGQVHPCFINSGYHAVRIQQWFNDLVKRQSCYRNKHTLTLQDQFCLKSHNIDPLMWRQPLTLLSCRQYAIRKDHISESSEGKKQSLLQDTALAVRLATENGYLSWCRNCYLMTMVALMMSGQSHNLLSHHAAVAAFGLAGINLVFGTISFLHGLVVQRQKVQMTYMTVFITSVLAVFHFLLWTSIMIIFVAEFTESKNNNGATFR</sequence>
<feature type="transmembrane region" description="Helical" evidence="1">
    <location>
        <begin position="188"/>
        <end position="211"/>
    </location>
</feature>
<organism evidence="2 3">
    <name type="scientific">Sinanodonta woodiana</name>
    <name type="common">Chinese pond mussel</name>
    <name type="synonym">Anodonta woodiana</name>
    <dbReference type="NCBI Taxonomy" id="1069815"/>
    <lineage>
        <taxon>Eukaryota</taxon>
        <taxon>Metazoa</taxon>
        <taxon>Spiralia</taxon>
        <taxon>Lophotrochozoa</taxon>
        <taxon>Mollusca</taxon>
        <taxon>Bivalvia</taxon>
        <taxon>Autobranchia</taxon>
        <taxon>Heteroconchia</taxon>
        <taxon>Palaeoheterodonta</taxon>
        <taxon>Unionida</taxon>
        <taxon>Unionoidea</taxon>
        <taxon>Unionidae</taxon>
        <taxon>Unioninae</taxon>
        <taxon>Sinanodonta</taxon>
    </lineage>
</organism>
<evidence type="ECO:0000313" key="2">
    <source>
        <dbReference type="EMBL" id="KAL3873172.1"/>
    </source>
</evidence>
<protein>
    <submittedName>
        <fullName evidence="2">Uncharacterized protein</fullName>
    </submittedName>
</protein>
<keyword evidence="1" id="KW-0812">Transmembrane</keyword>
<comment type="caution">
    <text evidence="2">The sequence shown here is derived from an EMBL/GenBank/DDBJ whole genome shotgun (WGS) entry which is preliminary data.</text>
</comment>
<evidence type="ECO:0000313" key="3">
    <source>
        <dbReference type="Proteomes" id="UP001634394"/>
    </source>
</evidence>
<dbReference type="AlphaFoldDB" id="A0ABD3WKB8"/>
<feature type="transmembrane region" description="Helical" evidence="1">
    <location>
        <begin position="153"/>
        <end position="176"/>
    </location>
</feature>